<name>A0ABD0RLV3_CIRMR</name>
<dbReference type="EMBL" id="JAMKFB020000003">
    <property type="protein sequence ID" value="KAL0199515.1"/>
    <property type="molecule type" value="Genomic_DNA"/>
</dbReference>
<dbReference type="Proteomes" id="UP001529510">
    <property type="component" value="Unassembled WGS sequence"/>
</dbReference>
<keyword evidence="3" id="KW-1185">Reference proteome</keyword>
<evidence type="ECO:0000313" key="2">
    <source>
        <dbReference type="EMBL" id="KAL0199515.1"/>
    </source>
</evidence>
<accession>A0ABD0RLV3</accession>
<feature type="region of interest" description="Disordered" evidence="1">
    <location>
        <begin position="65"/>
        <end position="86"/>
    </location>
</feature>
<gene>
    <name evidence="2" type="ORF">M9458_008055</name>
</gene>
<proteinExistence type="predicted"/>
<feature type="non-terminal residue" evidence="2">
    <location>
        <position position="1"/>
    </location>
</feature>
<dbReference type="AlphaFoldDB" id="A0ABD0RLV3"/>
<sequence>RGVDRLHLLHVVRRVHAQQLHQEVSDGGTQKQERVLPLQKLHLSSAASSALTSVSVLVPSAPAAASSSARPAIPMPRPSFPQPRPSLTLPKLSFATPRPSLALALSPRPGRVSSRRSVSVSAELCVSAFRRGVQPALIRSSACTVFLFLCIKACVF</sequence>
<evidence type="ECO:0000313" key="3">
    <source>
        <dbReference type="Proteomes" id="UP001529510"/>
    </source>
</evidence>
<organism evidence="2 3">
    <name type="scientific">Cirrhinus mrigala</name>
    <name type="common">Mrigala</name>
    <dbReference type="NCBI Taxonomy" id="683832"/>
    <lineage>
        <taxon>Eukaryota</taxon>
        <taxon>Metazoa</taxon>
        <taxon>Chordata</taxon>
        <taxon>Craniata</taxon>
        <taxon>Vertebrata</taxon>
        <taxon>Euteleostomi</taxon>
        <taxon>Actinopterygii</taxon>
        <taxon>Neopterygii</taxon>
        <taxon>Teleostei</taxon>
        <taxon>Ostariophysi</taxon>
        <taxon>Cypriniformes</taxon>
        <taxon>Cyprinidae</taxon>
        <taxon>Labeoninae</taxon>
        <taxon>Labeonini</taxon>
        <taxon>Cirrhinus</taxon>
    </lineage>
</organism>
<evidence type="ECO:0000256" key="1">
    <source>
        <dbReference type="SAM" id="MobiDB-lite"/>
    </source>
</evidence>
<feature type="compositionally biased region" description="Pro residues" evidence="1">
    <location>
        <begin position="73"/>
        <end position="84"/>
    </location>
</feature>
<protein>
    <submittedName>
        <fullName evidence="2">Uncharacterized protein</fullName>
    </submittedName>
</protein>
<comment type="caution">
    <text evidence="2">The sequence shown here is derived from an EMBL/GenBank/DDBJ whole genome shotgun (WGS) entry which is preliminary data.</text>
</comment>
<reference evidence="2 3" key="1">
    <citation type="submission" date="2024-05" db="EMBL/GenBank/DDBJ databases">
        <title>Genome sequencing and assembly of Indian major carp, Cirrhinus mrigala (Hamilton, 1822).</title>
        <authorList>
            <person name="Mohindra V."/>
            <person name="Chowdhury L.M."/>
            <person name="Lal K."/>
            <person name="Jena J.K."/>
        </authorList>
    </citation>
    <scope>NUCLEOTIDE SEQUENCE [LARGE SCALE GENOMIC DNA]</scope>
    <source>
        <strain evidence="2">CM1030</strain>
        <tissue evidence="2">Blood</tissue>
    </source>
</reference>